<name>A0A1B6Q1E2_SORBI</name>
<sequence length="76" mass="8510">MTEGARGTQIVIEVRKLVTSSGRAITQTHAQSFHSRRSSSAGEWRDRGKKKMRPVVSLPPSSVWKLEEINPVRLPV</sequence>
<organism evidence="2 3">
    <name type="scientific">Sorghum bicolor</name>
    <name type="common">Sorghum</name>
    <name type="synonym">Sorghum vulgare</name>
    <dbReference type="NCBI Taxonomy" id="4558"/>
    <lineage>
        <taxon>Eukaryota</taxon>
        <taxon>Viridiplantae</taxon>
        <taxon>Streptophyta</taxon>
        <taxon>Embryophyta</taxon>
        <taxon>Tracheophyta</taxon>
        <taxon>Spermatophyta</taxon>
        <taxon>Magnoliopsida</taxon>
        <taxon>Liliopsida</taxon>
        <taxon>Poales</taxon>
        <taxon>Poaceae</taxon>
        <taxon>PACMAD clade</taxon>
        <taxon>Panicoideae</taxon>
        <taxon>Andropogonodae</taxon>
        <taxon>Andropogoneae</taxon>
        <taxon>Sorghinae</taxon>
        <taxon>Sorghum</taxon>
    </lineage>
</organism>
<dbReference type="Proteomes" id="UP000000768">
    <property type="component" value="Chromosome 3"/>
</dbReference>
<reference evidence="3" key="2">
    <citation type="journal article" date="2018" name="Plant J.">
        <title>The Sorghum bicolor reference genome: improved assembly, gene annotations, a transcriptome atlas, and signatures of genome organization.</title>
        <authorList>
            <person name="McCormick R.F."/>
            <person name="Truong S.K."/>
            <person name="Sreedasyam A."/>
            <person name="Jenkins J."/>
            <person name="Shu S."/>
            <person name="Sims D."/>
            <person name="Kennedy M."/>
            <person name="Amirebrahimi M."/>
            <person name="Weers B.D."/>
            <person name="McKinley B."/>
            <person name="Mattison A."/>
            <person name="Morishige D.T."/>
            <person name="Grimwood J."/>
            <person name="Schmutz J."/>
            <person name="Mullet J.E."/>
        </authorList>
    </citation>
    <scope>NUCLEOTIDE SEQUENCE [LARGE SCALE GENOMIC DNA]</scope>
    <source>
        <strain evidence="3">cv. BTx623</strain>
    </source>
</reference>
<dbReference type="Gramene" id="KXG31739">
    <property type="protein sequence ID" value="KXG31739"/>
    <property type="gene ID" value="SORBI_3003G048900"/>
</dbReference>
<evidence type="ECO:0000313" key="3">
    <source>
        <dbReference type="Proteomes" id="UP000000768"/>
    </source>
</evidence>
<reference evidence="2 3" key="1">
    <citation type="journal article" date="2009" name="Nature">
        <title>The Sorghum bicolor genome and the diversification of grasses.</title>
        <authorList>
            <person name="Paterson A.H."/>
            <person name="Bowers J.E."/>
            <person name="Bruggmann R."/>
            <person name="Dubchak I."/>
            <person name="Grimwood J."/>
            <person name="Gundlach H."/>
            <person name="Haberer G."/>
            <person name="Hellsten U."/>
            <person name="Mitros T."/>
            <person name="Poliakov A."/>
            <person name="Schmutz J."/>
            <person name="Spannagl M."/>
            <person name="Tang H."/>
            <person name="Wang X."/>
            <person name="Wicker T."/>
            <person name="Bharti A.K."/>
            <person name="Chapman J."/>
            <person name="Feltus F.A."/>
            <person name="Gowik U."/>
            <person name="Grigoriev I.V."/>
            <person name="Lyons E."/>
            <person name="Maher C.A."/>
            <person name="Martis M."/>
            <person name="Narechania A."/>
            <person name="Otillar R.P."/>
            <person name="Penning B.W."/>
            <person name="Salamov A.A."/>
            <person name="Wang Y."/>
            <person name="Zhang L."/>
            <person name="Carpita N.C."/>
            <person name="Freeling M."/>
            <person name="Gingle A.R."/>
            <person name="Hash C.T."/>
            <person name="Keller B."/>
            <person name="Klein P."/>
            <person name="Kresovich S."/>
            <person name="McCann M.C."/>
            <person name="Ming R."/>
            <person name="Peterson D.G."/>
            <person name="Mehboob-ur-Rahman"/>
            <person name="Ware D."/>
            <person name="Westhoff P."/>
            <person name="Mayer K.F."/>
            <person name="Messing J."/>
            <person name="Rokhsar D.S."/>
        </authorList>
    </citation>
    <scope>NUCLEOTIDE SEQUENCE [LARGE SCALE GENOMIC DNA]</scope>
    <source>
        <strain evidence="3">cv. BTx623</strain>
    </source>
</reference>
<evidence type="ECO:0000313" key="2">
    <source>
        <dbReference type="EMBL" id="KXG31739.1"/>
    </source>
</evidence>
<proteinExistence type="predicted"/>
<dbReference type="InParanoid" id="A0A1B6Q1E2"/>
<accession>A0A1B6Q1E2</accession>
<dbReference type="EMBL" id="CM000762">
    <property type="protein sequence ID" value="KXG31739.1"/>
    <property type="molecule type" value="Genomic_DNA"/>
</dbReference>
<gene>
    <name evidence="2" type="ORF">SORBI_3003G048900</name>
</gene>
<keyword evidence="3" id="KW-1185">Reference proteome</keyword>
<feature type="region of interest" description="Disordered" evidence="1">
    <location>
        <begin position="27"/>
        <end position="52"/>
    </location>
</feature>
<dbReference type="AlphaFoldDB" id="A0A1B6Q1E2"/>
<feature type="compositionally biased region" description="Polar residues" evidence="1">
    <location>
        <begin position="27"/>
        <end position="41"/>
    </location>
</feature>
<protein>
    <submittedName>
        <fullName evidence="2">Uncharacterized protein</fullName>
    </submittedName>
</protein>
<evidence type="ECO:0000256" key="1">
    <source>
        <dbReference type="SAM" id="MobiDB-lite"/>
    </source>
</evidence>